<keyword evidence="2" id="KW-1185">Reference proteome</keyword>
<comment type="caution">
    <text evidence="1">The sequence shown here is derived from an EMBL/GenBank/DDBJ whole genome shotgun (WGS) entry which is preliminary data.</text>
</comment>
<evidence type="ECO:0000313" key="1">
    <source>
        <dbReference type="EMBL" id="MCC5603866.1"/>
    </source>
</evidence>
<accession>A0ABS8IIV2</accession>
<dbReference type="Proteomes" id="UP001199525">
    <property type="component" value="Unassembled WGS sequence"/>
</dbReference>
<sequence length="112" mass="12271">MKQSQPLRCPCDALAMPLQYPCDALAMPLRCPCDCFASLAMTVNIFVLLFIRSPQSTPVAPLRETPDALYETLRVACFDSGVRGLAHSVAMPLALAKPSRREASSREGFTLR</sequence>
<name>A0ABS8IIV2_9NOSO</name>
<evidence type="ECO:0000313" key="2">
    <source>
        <dbReference type="Proteomes" id="UP001199525"/>
    </source>
</evidence>
<gene>
    <name evidence="1" type="ORF">LC586_33025</name>
</gene>
<reference evidence="1 2" key="1">
    <citation type="journal article" date="2021" name="Microorganisms">
        <title>Genome Evolution of Filamentous Cyanobacterium Nostoc Species: From Facultative Symbiosis to Free Living.</title>
        <authorList>
            <person name="Huo D."/>
            <person name="Li H."/>
            <person name="Cai F."/>
            <person name="Guo X."/>
            <person name="Qiao Z."/>
            <person name="Wang W."/>
            <person name="Yu G."/>
            <person name="Li R."/>
        </authorList>
    </citation>
    <scope>NUCLEOTIDE SEQUENCE [LARGE SCALE GENOMIC DNA]</scope>
    <source>
        <strain evidence="1 2">CHAB 5714</strain>
    </source>
</reference>
<proteinExistence type="predicted"/>
<organism evidence="1 2">
    <name type="scientific">Nostoc favosum CHAB5714</name>
    <dbReference type="NCBI Taxonomy" id="2780399"/>
    <lineage>
        <taxon>Bacteria</taxon>
        <taxon>Bacillati</taxon>
        <taxon>Cyanobacteriota</taxon>
        <taxon>Cyanophyceae</taxon>
        <taxon>Nostocales</taxon>
        <taxon>Nostocaceae</taxon>
        <taxon>Nostoc</taxon>
        <taxon>Nostoc favosum</taxon>
    </lineage>
</organism>
<dbReference type="EMBL" id="JAIVFQ010000096">
    <property type="protein sequence ID" value="MCC5603866.1"/>
    <property type="molecule type" value="Genomic_DNA"/>
</dbReference>
<protein>
    <submittedName>
        <fullName evidence="1">Uncharacterized protein</fullName>
    </submittedName>
</protein>